<evidence type="ECO:0000256" key="3">
    <source>
        <dbReference type="ARBA" id="ARBA00019132"/>
    </source>
</evidence>
<dbReference type="GO" id="GO:0006281">
    <property type="term" value="P:DNA repair"/>
    <property type="evidence" value="ECO:0007669"/>
    <property type="project" value="InterPro"/>
</dbReference>
<dbReference type="GeneID" id="59325346"/>
<dbReference type="PANTHER" id="PTHR12855">
    <property type="entry name" value="DNA METHYLTRANSFERASE 1-ASSOCIATED PROTEIN 1 FAMILY MEMBER"/>
    <property type="match status" value="1"/>
</dbReference>
<evidence type="ECO:0000256" key="2">
    <source>
        <dbReference type="ARBA" id="ARBA00006918"/>
    </source>
</evidence>
<evidence type="ECO:0000256" key="6">
    <source>
        <dbReference type="ARBA" id="ARBA00023163"/>
    </source>
</evidence>
<evidence type="ECO:0000259" key="10">
    <source>
        <dbReference type="SMART" id="SM00717"/>
    </source>
</evidence>
<dbReference type="OrthoDB" id="19740at2759"/>
<sequence length="481" mass="55106">MSSSDIFDVLNIQQRSKSPGSTASPTPTAVSSGTNGNRTAKPQVTGMQRELYSLLGENQPPVVIQPSNKFKEKLTAITKPSPWTNAPFKANSTVTLHHWIKGTKESIGSEPQESQYAKLNVHLTIPKFNKEEYETFMTKTDEQKQDVANQTADTIKKEENTGSPGESWSFDEIDYLFNLCRRYDMKWFVIHDRYSFGKPRSLEDLKEKFYEVCRNYFSTNSPNDPIMENLNYPREKELERKKYLQRLLARSAAEIAEEEALIIESRKFEMAAKKTLNERESLLRLLDSPNSDQSVSQYMTSQGIAQLYGSLLSDKSKKRKHNSVVPENPWMKQQQQFAQQRQQLQQMQDKRQDGQDLGSPRKTKKQKQEIQTAMKRKAESVYAEHLLKNFSPEERDALGVITHGDKLPPGVYLRSSKISTFKPALQNKVAAILQELDLPIRPAMPTAKVINRHEELLKRITTLVDLKKHLDKLEAEKAIAK</sequence>
<dbReference type="GO" id="GO:0035267">
    <property type="term" value="C:NuA4 histone acetyltransferase complex"/>
    <property type="evidence" value="ECO:0007669"/>
    <property type="project" value="InterPro"/>
</dbReference>
<feature type="compositionally biased region" description="Low complexity" evidence="9">
    <location>
        <begin position="333"/>
        <end position="347"/>
    </location>
</feature>
<evidence type="ECO:0000313" key="11">
    <source>
        <dbReference type="EMBL" id="QLL32210.1"/>
    </source>
</evidence>
<evidence type="ECO:0000313" key="12">
    <source>
        <dbReference type="Proteomes" id="UP000515788"/>
    </source>
</evidence>
<accession>A0A7G3ZFC4</accession>
<dbReference type="AlphaFoldDB" id="A0A7G3ZFC4"/>
<keyword evidence="4" id="KW-0156">Chromatin regulator</keyword>
<dbReference type="CDD" id="cd11658">
    <property type="entry name" value="SANT_DMAP1_like"/>
    <property type="match status" value="1"/>
</dbReference>
<comment type="subcellular location">
    <subcellularLocation>
        <location evidence="1">Nucleus</location>
    </subcellularLocation>
</comment>
<dbReference type="Pfam" id="PF16282">
    <property type="entry name" value="SANT_DAMP1_like"/>
    <property type="match status" value="1"/>
</dbReference>
<dbReference type="PANTHER" id="PTHR12855:SF10">
    <property type="entry name" value="DNA METHYLTRANSFERASE 1-ASSOCIATED PROTEIN 1"/>
    <property type="match status" value="1"/>
</dbReference>
<evidence type="ECO:0000256" key="5">
    <source>
        <dbReference type="ARBA" id="ARBA00023015"/>
    </source>
</evidence>
<gene>
    <name evidence="11" type="ORF">HG536_0C03790</name>
</gene>
<keyword evidence="6" id="KW-0804">Transcription</keyword>
<feature type="domain" description="Myb-like" evidence="10">
    <location>
        <begin position="164"/>
        <end position="215"/>
    </location>
</feature>
<dbReference type="GO" id="GO:0000122">
    <property type="term" value="P:negative regulation of transcription by RNA polymerase II"/>
    <property type="evidence" value="ECO:0007669"/>
    <property type="project" value="TreeGrafter"/>
</dbReference>
<name>A0A7G3ZFC4_9SACH</name>
<dbReference type="SMART" id="SM00717">
    <property type="entry name" value="SANT"/>
    <property type="match status" value="1"/>
</dbReference>
<protein>
    <recommendedName>
        <fullName evidence="3">SWR1-complex protein 4</fullName>
    </recommendedName>
</protein>
<dbReference type="GO" id="GO:0000812">
    <property type="term" value="C:Swr1 complex"/>
    <property type="evidence" value="ECO:0007669"/>
    <property type="project" value="TreeGrafter"/>
</dbReference>
<dbReference type="RefSeq" id="XP_037138885.1">
    <property type="nucleotide sequence ID" value="XM_037282989.1"/>
</dbReference>
<dbReference type="GO" id="GO:0003714">
    <property type="term" value="F:transcription corepressor activity"/>
    <property type="evidence" value="ECO:0007669"/>
    <property type="project" value="TreeGrafter"/>
</dbReference>
<dbReference type="InterPro" id="IPR001005">
    <property type="entry name" value="SANT/Myb"/>
</dbReference>
<dbReference type="KEGG" id="tgb:HG536_0C03790"/>
<comment type="similarity">
    <text evidence="2">Belongs to the SWC4 family.</text>
</comment>
<keyword evidence="7" id="KW-0539">Nucleus</keyword>
<keyword evidence="5" id="KW-0805">Transcription regulation</keyword>
<feature type="region of interest" description="Disordered" evidence="9">
    <location>
        <begin position="315"/>
        <end position="376"/>
    </location>
</feature>
<evidence type="ECO:0000256" key="1">
    <source>
        <dbReference type="ARBA" id="ARBA00004123"/>
    </source>
</evidence>
<proteinExistence type="inferred from homology"/>
<dbReference type="EMBL" id="CP059248">
    <property type="protein sequence ID" value="QLL32210.1"/>
    <property type="molecule type" value="Genomic_DNA"/>
</dbReference>
<evidence type="ECO:0000256" key="9">
    <source>
        <dbReference type="SAM" id="MobiDB-lite"/>
    </source>
</evidence>
<dbReference type="Proteomes" id="UP000515788">
    <property type="component" value="Chromosome 3"/>
</dbReference>
<comment type="function">
    <text evidence="8">Component of the SWR1 complex which mediates the ATP-dependent exchange of histone H2A for the H2A variant HZT1 leading to transcriptional regulation of selected genes by chromatin remodeling. Component of the NuA4 histone acetyltransferase complex which is involved in transcriptional activation of selected genes principally by acetylation of nucleosomal histone H4 and H2A. The NuA4 complex is also involved in DNA repair.</text>
</comment>
<dbReference type="GO" id="GO:0006338">
    <property type="term" value="P:chromatin remodeling"/>
    <property type="evidence" value="ECO:0007669"/>
    <property type="project" value="InterPro"/>
</dbReference>
<organism evidence="11 12">
    <name type="scientific">Torulaspora globosa</name>
    <dbReference type="NCBI Taxonomy" id="48254"/>
    <lineage>
        <taxon>Eukaryota</taxon>
        <taxon>Fungi</taxon>
        <taxon>Dikarya</taxon>
        <taxon>Ascomycota</taxon>
        <taxon>Saccharomycotina</taxon>
        <taxon>Saccharomycetes</taxon>
        <taxon>Saccharomycetales</taxon>
        <taxon>Saccharomycetaceae</taxon>
        <taxon>Torulaspora</taxon>
    </lineage>
</organism>
<reference evidence="11 12" key="1">
    <citation type="submission" date="2020-06" db="EMBL/GenBank/DDBJ databases">
        <title>The yeast mating-type switching endonuclease HO is a domesticated member of an unorthodox homing genetic element family.</title>
        <authorList>
            <person name="Coughlan A.Y."/>
            <person name="Lombardi L."/>
            <person name="Braun-Galleani S."/>
            <person name="Martos A.R."/>
            <person name="Galeote V."/>
            <person name="Bigey F."/>
            <person name="Dequin S."/>
            <person name="Byrne K.P."/>
            <person name="Wolfe K.H."/>
        </authorList>
    </citation>
    <scope>NUCLEOTIDE SEQUENCE [LARGE SCALE GENOMIC DNA]</scope>
    <source>
        <strain evidence="11 12">CBS764</strain>
    </source>
</reference>
<feature type="region of interest" description="Disordered" evidence="9">
    <location>
        <begin position="13"/>
        <end position="41"/>
    </location>
</feature>
<evidence type="ECO:0000256" key="8">
    <source>
        <dbReference type="ARBA" id="ARBA00025264"/>
    </source>
</evidence>
<dbReference type="InterPro" id="IPR032563">
    <property type="entry name" value="DAMP1_SANT-like"/>
</dbReference>
<feature type="compositionally biased region" description="Low complexity" evidence="9">
    <location>
        <begin position="16"/>
        <end position="34"/>
    </location>
</feature>
<evidence type="ECO:0000256" key="4">
    <source>
        <dbReference type="ARBA" id="ARBA00022853"/>
    </source>
</evidence>
<keyword evidence="12" id="KW-1185">Reference proteome</keyword>
<dbReference type="Gene3D" id="1.10.10.60">
    <property type="entry name" value="Homeodomain-like"/>
    <property type="match status" value="1"/>
</dbReference>
<dbReference type="InterPro" id="IPR027109">
    <property type="entry name" value="Swc4/Dmap1"/>
</dbReference>
<evidence type="ECO:0000256" key="7">
    <source>
        <dbReference type="ARBA" id="ARBA00023242"/>
    </source>
</evidence>